<dbReference type="InterPro" id="IPR057326">
    <property type="entry name" value="KR_dom"/>
</dbReference>
<comment type="similarity">
    <text evidence="1">Belongs to the short-chain dehydrogenases/reductases (SDR) family.</text>
</comment>
<name>A0ABP3MVW3_9BURK</name>
<dbReference type="SUPFAM" id="SSF51735">
    <property type="entry name" value="NAD(P)-binding Rossmann-fold domains"/>
    <property type="match status" value="1"/>
</dbReference>
<dbReference type="PANTHER" id="PTHR42760:SF133">
    <property type="entry name" value="3-OXOACYL-[ACYL-CARRIER-PROTEIN] REDUCTASE"/>
    <property type="match status" value="1"/>
</dbReference>
<evidence type="ECO:0000259" key="3">
    <source>
        <dbReference type="SMART" id="SM00822"/>
    </source>
</evidence>
<dbReference type="InterPro" id="IPR020904">
    <property type="entry name" value="Sc_DH/Rdtase_CS"/>
</dbReference>
<sequence>MSRLEGRVAIVTGGGHGIGKAYAHRLAQEGAAIVVAELDGEAGSAVAQELVAGGHRALAIQTDVSNPDSVKRMAASAVEHFGKIDILVNNAAIFATVPMSRAAFDQISIEEWDRMMSVNLKGAWLASLAVIPHMRERSYGKIINISSSTAIKGSPGRIHYVASKAGVLGFTKTLANEVGAHNICVNCVAPGSTLSEESPDAGTLKMRNDAASVRALKRVQAPQDLTGAVVFFASPDSDFITGQTLVVDGGNCLH</sequence>
<proteinExistence type="inferred from homology"/>
<dbReference type="RefSeq" id="WP_132978892.1">
    <property type="nucleotide sequence ID" value="NZ_BAAAEN010000027.1"/>
</dbReference>
<evidence type="ECO:0000313" key="5">
    <source>
        <dbReference type="Proteomes" id="UP001501706"/>
    </source>
</evidence>
<protein>
    <submittedName>
        <fullName evidence="4">3-oxoacyl-ACP reductase FabG</fullName>
    </submittedName>
</protein>
<reference evidence="5" key="1">
    <citation type="journal article" date="2019" name="Int. J. Syst. Evol. Microbiol.">
        <title>The Global Catalogue of Microorganisms (GCM) 10K type strain sequencing project: providing services to taxonomists for standard genome sequencing and annotation.</title>
        <authorList>
            <consortium name="The Broad Institute Genomics Platform"/>
            <consortium name="The Broad Institute Genome Sequencing Center for Infectious Disease"/>
            <person name="Wu L."/>
            <person name="Ma J."/>
        </authorList>
    </citation>
    <scope>NUCLEOTIDE SEQUENCE [LARGE SCALE GENOMIC DNA]</scope>
    <source>
        <strain evidence="5">JCM 14330</strain>
    </source>
</reference>
<evidence type="ECO:0000256" key="1">
    <source>
        <dbReference type="ARBA" id="ARBA00006484"/>
    </source>
</evidence>
<dbReference type="PRINTS" id="PR00081">
    <property type="entry name" value="GDHRDH"/>
</dbReference>
<dbReference type="Proteomes" id="UP001501706">
    <property type="component" value="Unassembled WGS sequence"/>
</dbReference>
<evidence type="ECO:0000313" key="4">
    <source>
        <dbReference type="EMBL" id="GAA0526427.1"/>
    </source>
</evidence>
<dbReference type="Gene3D" id="3.40.50.720">
    <property type="entry name" value="NAD(P)-binding Rossmann-like Domain"/>
    <property type="match status" value="1"/>
</dbReference>
<gene>
    <name evidence="4" type="ORF">GCM10009097_49970</name>
</gene>
<evidence type="ECO:0000256" key="2">
    <source>
        <dbReference type="ARBA" id="ARBA00023002"/>
    </source>
</evidence>
<dbReference type="SMART" id="SM00822">
    <property type="entry name" value="PKS_KR"/>
    <property type="match status" value="1"/>
</dbReference>
<dbReference type="EMBL" id="BAAAEN010000027">
    <property type="protein sequence ID" value="GAA0526427.1"/>
    <property type="molecule type" value="Genomic_DNA"/>
</dbReference>
<keyword evidence="5" id="KW-1185">Reference proteome</keyword>
<dbReference type="PRINTS" id="PR00080">
    <property type="entry name" value="SDRFAMILY"/>
</dbReference>
<keyword evidence="2" id="KW-0560">Oxidoreductase</keyword>
<dbReference type="PROSITE" id="PS00061">
    <property type="entry name" value="ADH_SHORT"/>
    <property type="match status" value="1"/>
</dbReference>
<dbReference type="PANTHER" id="PTHR42760">
    <property type="entry name" value="SHORT-CHAIN DEHYDROGENASES/REDUCTASES FAMILY MEMBER"/>
    <property type="match status" value="1"/>
</dbReference>
<comment type="caution">
    <text evidence="4">The sequence shown here is derived from an EMBL/GenBank/DDBJ whole genome shotgun (WGS) entry which is preliminary data.</text>
</comment>
<organism evidence="4 5">
    <name type="scientific">Pigmentiphaga daeguensis</name>
    <dbReference type="NCBI Taxonomy" id="414049"/>
    <lineage>
        <taxon>Bacteria</taxon>
        <taxon>Pseudomonadati</taxon>
        <taxon>Pseudomonadota</taxon>
        <taxon>Betaproteobacteria</taxon>
        <taxon>Burkholderiales</taxon>
        <taxon>Alcaligenaceae</taxon>
        <taxon>Pigmentiphaga</taxon>
    </lineage>
</organism>
<accession>A0ABP3MVW3</accession>
<feature type="domain" description="Ketoreductase" evidence="3">
    <location>
        <begin position="7"/>
        <end position="191"/>
    </location>
</feature>
<dbReference type="NCBIfam" id="NF005559">
    <property type="entry name" value="PRK07231.1"/>
    <property type="match status" value="1"/>
</dbReference>
<dbReference type="InterPro" id="IPR036291">
    <property type="entry name" value="NAD(P)-bd_dom_sf"/>
</dbReference>
<dbReference type="Pfam" id="PF13561">
    <property type="entry name" value="adh_short_C2"/>
    <property type="match status" value="1"/>
</dbReference>
<dbReference type="InterPro" id="IPR002347">
    <property type="entry name" value="SDR_fam"/>
</dbReference>